<evidence type="ECO:0000256" key="1">
    <source>
        <dbReference type="ARBA" id="ARBA00006974"/>
    </source>
</evidence>
<sequence>HHVSVPCQLHTMMLLSTLTYKSISLPPPSHHQFNHKPSTTTTPSGLKSFSELSAKKQGEAVMVSAKRLAQLAKKWQRMAAMGRKRLTQTTTVKRAAEECCAINSVAVKGHCMVYTADGRRFKVPLVYLDTVVFGELLRMSQEEFGFASGHDGRITLPCDAAMHFLKRDATAEVMMVLLSSIERPCCFDSGVVAPCVGLSQHLAVC</sequence>
<organism evidence="2 3">
    <name type="scientific">Aegilops tauschii subsp. strangulata</name>
    <name type="common">Goatgrass</name>
    <dbReference type="NCBI Taxonomy" id="200361"/>
    <lineage>
        <taxon>Eukaryota</taxon>
        <taxon>Viridiplantae</taxon>
        <taxon>Streptophyta</taxon>
        <taxon>Embryophyta</taxon>
        <taxon>Tracheophyta</taxon>
        <taxon>Spermatophyta</taxon>
        <taxon>Magnoliopsida</taxon>
        <taxon>Liliopsida</taxon>
        <taxon>Poales</taxon>
        <taxon>Poaceae</taxon>
        <taxon>BOP clade</taxon>
        <taxon>Pooideae</taxon>
        <taxon>Triticodae</taxon>
        <taxon>Triticeae</taxon>
        <taxon>Triticinae</taxon>
        <taxon>Aegilops</taxon>
    </lineage>
</organism>
<dbReference type="Pfam" id="PF02519">
    <property type="entry name" value="Auxin_inducible"/>
    <property type="match status" value="1"/>
</dbReference>
<proteinExistence type="inferred from homology"/>
<reference evidence="3" key="2">
    <citation type="journal article" date="2017" name="Nat. Plants">
        <title>The Aegilops tauschii genome reveals multiple impacts of transposons.</title>
        <authorList>
            <person name="Zhao G."/>
            <person name="Zou C."/>
            <person name="Li K."/>
            <person name="Wang K."/>
            <person name="Li T."/>
            <person name="Gao L."/>
            <person name="Zhang X."/>
            <person name="Wang H."/>
            <person name="Yang Z."/>
            <person name="Liu X."/>
            <person name="Jiang W."/>
            <person name="Mao L."/>
            <person name="Kong X."/>
            <person name="Jiao Y."/>
            <person name="Jia J."/>
        </authorList>
    </citation>
    <scope>NUCLEOTIDE SEQUENCE [LARGE SCALE GENOMIC DNA]</scope>
    <source>
        <strain evidence="3">cv. AL8/78</strain>
    </source>
</reference>
<name>A0A453LJ60_AEGTS</name>
<dbReference type="AlphaFoldDB" id="A0A453LJ60"/>
<reference evidence="3" key="1">
    <citation type="journal article" date="2014" name="Science">
        <title>Ancient hybridizations among the ancestral genomes of bread wheat.</title>
        <authorList>
            <consortium name="International Wheat Genome Sequencing Consortium,"/>
            <person name="Marcussen T."/>
            <person name="Sandve S.R."/>
            <person name="Heier L."/>
            <person name="Spannagl M."/>
            <person name="Pfeifer M."/>
            <person name="Jakobsen K.S."/>
            <person name="Wulff B.B."/>
            <person name="Steuernagel B."/>
            <person name="Mayer K.F."/>
            <person name="Olsen O.A."/>
        </authorList>
    </citation>
    <scope>NUCLEOTIDE SEQUENCE [LARGE SCALE GENOMIC DNA]</scope>
    <source>
        <strain evidence="3">cv. AL8/78</strain>
    </source>
</reference>
<dbReference type="Gramene" id="AET5Gv20796900.2">
    <property type="protein sequence ID" value="AET5Gv20796900.2"/>
    <property type="gene ID" value="AET5Gv20796900"/>
</dbReference>
<evidence type="ECO:0000313" key="2">
    <source>
        <dbReference type="EnsemblPlants" id="AET5Gv20796900.2"/>
    </source>
</evidence>
<reference evidence="2" key="4">
    <citation type="submission" date="2019-03" db="UniProtKB">
        <authorList>
            <consortium name="EnsemblPlants"/>
        </authorList>
    </citation>
    <scope>IDENTIFICATION</scope>
</reference>
<comment type="similarity">
    <text evidence="1">Belongs to the ARG7 family.</text>
</comment>
<dbReference type="Proteomes" id="UP000015105">
    <property type="component" value="Chromosome 5D"/>
</dbReference>
<dbReference type="EnsemblPlants" id="AET5Gv20796900.2">
    <property type="protein sequence ID" value="AET5Gv20796900.2"/>
    <property type="gene ID" value="AET5Gv20796900"/>
</dbReference>
<evidence type="ECO:0008006" key="4">
    <source>
        <dbReference type="Google" id="ProtNLM"/>
    </source>
</evidence>
<dbReference type="PANTHER" id="PTHR31175:SF116">
    <property type="entry name" value="SAUR55-AUXIN-RESPONSIVE SAUR FAMILY MEMBER"/>
    <property type="match status" value="1"/>
</dbReference>
<keyword evidence="3" id="KW-1185">Reference proteome</keyword>
<protein>
    <recommendedName>
        <fullName evidence="4">Auxin-responsive protein</fullName>
    </recommendedName>
</protein>
<reference evidence="2" key="5">
    <citation type="journal article" date="2021" name="G3 (Bethesda)">
        <title>Aegilops tauschii genome assembly Aet v5.0 features greater sequence contiguity and improved annotation.</title>
        <authorList>
            <person name="Wang L."/>
            <person name="Zhu T."/>
            <person name="Rodriguez J.C."/>
            <person name="Deal K.R."/>
            <person name="Dubcovsky J."/>
            <person name="McGuire P.E."/>
            <person name="Lux T."/>
            <person name="Spannagl M."/>
            <person name="Mayer K.F.X."/>
            <person name="Baldrich P."/>
            <person name="Meyers B.C."/>
            <person name="Huo N."/>
            <person name="Gu Y.Q."/>
            <person name="Zhou H."/>
            <person name="Devos K.M."/>
            <person name="Bennetzen J.L."/>
            <person name="Unver T."/>
            <person name="Budak H."/>
            <person name="Gulick P.J."/>
            <person name="Galiba G."/>
            <person name="Kalapos B."/>
            <person name="Nelson D.R."/>
            <person name="Li P."/>
            <person name="You F.M."/>
            <person name="Luo M.C."/>
            <person name="Dvorak J."/>
        </authorList>
    </citation>
    <scope>NUCLEOTIDE SEQUENCE [LARGE SCALE GENOMIC DNA]</scope>
    <source>
        <strain evidence="2">cv. AL8/78</strain>
    </source>
</reference>
<evidence type="ECO:0000313" key="3">
    <source>
        <dbReference type="Proteomes" id="UP000015105"/>
    </source>
</evidence>
<reference evidence="2" key="3">
    <citation type="journal article" date="2017" name="Nature">
        <title>Genome sequence of the progenitor of the wheat D genome Aegilops tauschii.</title>
        <authorList>
            <person name="Luo M.C."/>
            <person name="Gu Y.Q."/>
            <person name="Puiu D."/>
            <person name="Wang H."/>
            <person name="Twardziok S.O."/>
            <person name="Deal K.R."/>
            <person name="Huo N."/>
            <person name="Zhu T."/>
            <person name="Wang L."/>
            <person name="Wang Y."/>
            <person name="McGuire P.E."/>
            <person name="Liu S."/>
            <person name="Long H."/>
            <person name="Ramasamy R.K."/>
            <person name="Rodriguez J.C."/>
            <person name="Van S.L."/>
            <person name="Yuan L."/>
            <person name="Wang Z."/>
            <person name="Xia Z."/>
            <person name="Xiao L."/>
            <person name="Anderson O.D."/>
            <person name="Ouyang S."/>
            <person name="Liang Y."/>
            <person name="Zimin A.V."/>
            <person name="Pertea G."/>
            <person name="Qi P."/>
            <person name="Bennetzen J.L."/>
            <person name="Dai X."/>
            <person name="Dawson M.W."/>
            <person name="Muller H.G."/>
            <person name="Kugler K."/>
            <person name="Rivarola-Duarte L."/>
            <person name="Spannagl M."/>
            <person name="Mayer K.F.X."/>
            <person name="Lu F.H."/>
            <person name="Bevan M.W."/>
            <person name="Leroy P."/>
            <person name="Li P."/>
            <person name="You F.M."/>
            <person name="Sun Q."/>
            <person name="Liu Z."/>
            <person name="Lyons E."/>
            <person name="Wicker T."/>
            <person name="Salzberg S.L."/>
            <person name="Devos K.M."/>
            <person name="Dvorak J."/>
        </authorList>
    </citation>
    <scope>NUCLEOTIDE SEQUENCE [LARGE SCALE GENOMIC DNA]</scope>
    <source>
        <strain evidence="2">cv. AL8/78</strain>
    </source>
</reference>
<accession>A0A453LJ60</accession>
<dbReference type="InterPro" id="IPR003676">
    <property type="entry name" value="SAUR_fam"/>
</dbReference>
<dbReference type="GO" id="GO:0009733">
    <property type="term" value="P:response to auxin"/>
    <property type="evidence" value="ECO:0007669"/>
    <property type="project" value="InterPro"/>
</dbReference>
<dbReference type="PANTHER" id="PTHR31175">
    <property type="entry name" value="AUXIN-RESPONSIVE FAMILY PROTEIN"/>
    <property type="match status" value="1"/>
</dbReference>